<gene>
    <name evidence="2" type="ORF">AVDCRST_MAG93-3151</name>
</gene>
<accession>A0A6J4JK48</accession>
<sequence>WPPRRGAMMHHARTRRTSPSPGAISRWHRSGS</sequence>
<feature type="non-terminal residue" evidence="2">
    <location>
        <position position="1"/>
    </location>
</feature>
<reference evidence="2" key="1">
    <citation type="submission" date="2020-02" db="EMBL/GenBank/DDBJ databases">
        <authorList>
            <person name="Meier V. D."/>
        </authorList>
    </citation>
    <scope>NUCLEOTIDE SEQUENCE</scope>
    <source>
        <strain evidence="2">AVDCRST_MAG93</strain>
    </source>
</reference>
<name>A0A6J4JK48_9CHLR</name>
<organism evidence="2">
    <name type="scientific">uncultured Chloroflexia bacterium</name>
    <dbReference type="NCBI Taxonomy" id="1672391"/>
    <lineage>
        <taxon>Bacteria</taxon>
        <taxon>Bacillati</taxon>
        <taxon>Chloroflexota</taxon>
        <taxon>Chloroflexia</taxon>
        <taxon>environmental samples</taxon>
    </lineage>
</organism>
<protein>
    <submittedName>
        <fullName evidence="2">Uncharacterized protein</fullName>
    </submittedName>
</protein>
<dbReference type="AlphaFoldDB" id="A0A6J4JK48"/>
<dbReference type="EMBL" id="CADCTR010001076">
    <property type="protein sequence ID" value="CAA9280380.1"/>
    <property type="molecule type" value="Genomic_DNA"/>
</dbReference>
<feature type="region of interest" description="Disordered" evidence="1">
    <location>
        <begin position="1"/>
        <end position="32"/>
    </location>
</feature>
<evidence type="ECO:0000256" key="1">
    <source>
        <dbReference type="SAM" id="MobiDB-lite"/>
    </source>
</evidence>
<evidence type="ECO:0000313" key="2">
    <source>
        <dbReference type="EMBL" id="CAA9280380.1"/>
    </source>
</evidence>
<proteinExistence type="predicted"/>
<feature type="compositionally biased region" description="Basic residues" evidence="1">
    <location>
        <begin position="7"/>
        <end position="16"/>
    </location>
</feature>
<feature type="non-terminal residue" evidence="2">
    <location>
        <position position="32"/>
    </location>
</feature>